<comment type="subcellular location">
    <subcellularLocation>
        <location evidence="1">Membrane</location>
        <topology evidence="1">Multi-pass membrane protein</topology>
    </subcellularLocation>
</comment>
<dbReference type="RefSeq" id="WP_119335418.1">
    <property type="nucleotide sequence ID" value="NZ_AP018558.1"/>
</dbReference>
<dbReference type="InterPro" id="IPR011547">
    <property type="entry name" value="SLC26A/SulP_dom"/>
</dbReference>
<feature type="transmembrane region" description="Helical" evidence="5">
    <location>
        <begin position="389"/>
        <end position="417"/>
    </location>
</feature>
<dbReference type="GO" id="GO:0016020">
    <property type="term" value="C:membrane"/>
    <property type="evidence" value="ECO:0007669"/>
    <property type="project" value="UniProtKB-SubCell"/>
</dbReference>
<evidence type="ECO:0000256" key="3">
    <source>
        <dbReference type="ARBA" id="ARBA00022989"/>
    </source>
</evidence>
<dbReference type="OrthoDB" id="9769739at2"/>
<feature type="transmembrane region" description="Helical" evidence="5">
    <location>
        <begin position="351"/>
        <end position="368"/>
    </location>
</feature>
<feature type="transmembrane region" description="Helical" evidence="5">
    <location>
        <begin position="50"/>
        <end position="67"/>
    </location>
</feature>
<evidence type="ECO:0000313" key="7">
    <source>
        <dbReference type="EMBL" id="BBD77704.1"/>
    </source>
</evidence>
<keyword evidence="3 5" id="KW-1133">Transmembrane helix</keyword>
<dbReference type="InterPro" id="IPR002645">
    <property type="entry name" value="STAS_dom"/>
</dbReference>
<dbReference type="AlphaFoldDB" id="A0A2Z6DYT8"/>
<dbReference type="PANTHER" id="PTHR11814">
    <property type="entry name" value="SULFATE TRANSPORTER"/>
    <property type="match status" value="1"/>
</dbReference>
<keyword evidence="4 5" id="KW-0472">Membrane</keyword>
<dbReference type="Gene3D" id="3.30.750.24">
    <property type="entry name" value="STAS domain"/>
    <property type="match status" value="1"/>
</dbReference>
<protein>
    <submittedName>
        <fullName evidence="7">Sodium-independent anion transporter</fullName>
    </submittedName>
</protein>
<dbReference type="PROSITE" id="PS50801">
    <property type="entry name" value="STAS"/>
    <property type="match status" value="1"/>
</dbReference>
<feature type="domain" description="STAS" evidence="6">
    <location>
        <begin position="448"/>
        <end position="549"/>
    </location>
</feature>
<dbReference type="Pfam" id="PF00916">
    <property type="entry name" value="Sulfate_transp"/>
    <property type="match status" value="1"/>
</dbReference>
<feature type="transmembrane region" description="Helical" evidence="5">
    <location>
        <begin position="252"/>
        <end position="272"/>
    </location>
</feature>
<dbReference type="Pfam" id="PF01740">
    <property type="entry name" value="STAS"/>
    <property type="match status" value="1"/>
</dbReference>
<evidence type="ECO:0000313" key="8">
    <source>
        <dbReference type="Proteomes" id="UP000262004"/>
    </source>
</evidence>
<dbReference type="SUPFAM" id="SSF52091">
    <property type="entry name" value="SpoIIaa-like"/>
    <property type="match status" value="1"/>
</dbReference>
<dbReference type="Proteomes" id="UP000262004">
    <property type="component" value="Chromosome"/>
</dbReference>
<accession>A0A2Z6DYT8</accession>
<keyword evidence="2 5" id="KW-0812">Transmembrane</keyword>
<evidence type="ECO:0000256" key="1">
    <source>
        <dbReference type="ARBA" id="ARBA00004141"/>
    </source>
</evidence>
<feature type="transmembrane region" description="Helical" evidence="5">
    <location>
        <begin position="204"/>
        <end position="221"/>
    </location>
</feature>
<evidence type="ECO:0000256" key="2">
    <source>
        <dbReference type="ARBA" id="ARBA00022692"/>
    </source>
</evidence>
<evidence type="ECO:0000256" key="4">
    <source>
        <dbReference type="ARBA" id="ARBA00023136"/>
    </source>
</evidence>
<dbReference type="InterPro" id="IPR001902">
    <property type="entry name" value="SLC26A/SulP_fam"/>
</dbReference>
<evidence type="ECO:0000259" key="6">
    <source>
        <dbReference type="PROSITE" id="PS50801"/>
    </source>
</evidence>
<feature type="transmembrane region" description="Helical" evidence="5">
    <location>
        <begin position="173"/>
        <end position="192"/>
    </location>
</feature>
<reference evidence="7 8" key="1">
    <citation type="submission" date="2018-04" db="EMBL/GenBank/DDBJ databases">
        <title>Complete genome sequence of Hydrogenophilus thermoluteolus TH-1.</title>
        <authorList>
            <person name="Arai H."/>
        </authorList>
    </citation>
    <scope>NUCLEOTIDE SEQUENCE [LARGE SCALE GENOMIC DNA]</scope>
    <source>
        <strain evidence="7 8">TH-1</strain>
    </source>
</reference>
<dbReference type="GO" id="GO:0055085">
    <property type="term" value="P:transmembrane transport"/>
    <property type="evidence" value="ECO:0007669"/>
    <property type="project" value="InterPro"/>
</dbReference>
<keyword evidence="8" id="KW-1185">Reference proteome</keyword>
<sequence length="563" mass="60365">MTRLPLPKLFTLLPHYRANDLWADLTAGVTVGALALPLSMAFAIASGTSPLNGVWTAVIAGVIYGLLGGSRVLVAGPASAFIPLLFAIVSQFGPSALLAATWFAGLILLLLGLFRLGNLVRLIPNSVITGFINGIAVIIILTQVKDFLGLALAVPPSGLVGKLRALYDALPTLQPASAALGFGSLALLLGWTRLERRIPKLRRLPAPLVTLVAGTAIVWGGELPVATIGSRFGAITSSLPAFTLPVVDWTQFTQLLPAALAIAVLGATESLVTTRFADEKIDDLHNPNQELFAQGVANLLTPMVGGLPATGAMGPTATNIRCGAQTPISGLVHALTVLLLIVLFAPAATHVPLPTLATIVMVTAYNMGSWRRMHWRLLRRYPPNYRSTLLITFLLTVLFEVTIAVEVGLLLTSFSFIHRMTRLSAIHPIDLTHHPAAQALRDSAADGSVEAYRFSGPLFFGVVPKFDALLRRKTWPQWVLLDLHQMISIDDAGIELFERLHRQIKRHGGSLRLIGLQAQPKRALARSGFLAELGAHAEYPTLSEALYALQNERAPQVTTAPAQ</sequence>
<feature type="transmembrane region" description="Helical" evidence="5">
    <location>
        <begin position="21"/>
        <end position="44"/>
    </location>
</feature>
<gene>
    <name evidence="7" type="ORF">HPTL_1442</name>
</gene>
<evidence type="ECO:0000256" key="5">
    <source>
        <dbReference type="SAM" id="Phobius"/>
    </source>
</evidence>
<name>A0A2Z6DYT8_HYDTE</name>
<dbReference type="InterPro" id="IPR036513">
    <property type="entry name" value="STAS_dom_sf"/>
</dbReference>
<dbReference type="CDD" id="cd07042">
    <property type="entry name" value="STAS_SulP_like_sulfate_transporter"/>
    <property type="match status" value="1"/>
</dbReference>
<feature type="transmembrane region" description="Helical" evidence="5">
    <location>
        <begin position="128"/>
        <end position="153"/>
    </location>
</feature>
<dbReference type="KEGG" id="htl:HPTL_1442"/>
<dbReference type="EMBL" id="AP018558">
    <property type="protein sequence ID" value="BBD77704.1"/>
    <property type="molecule type" value="Genomic_DNA"/>
</dbReference>
<organism evidence="7 8">
    <name type="scientific">Hydrogenophilus thermoluteolus</name>
    <name type="common">Pseudomonas hydrogenothermophila</name>
    <dbReference type="NCBI Taxonomy" id="297"/>
    <lineage>
        <taxon>Bacteria</taxon>
        <taxon>Pseudomonadati</taxon>
        <taxon>Pseudomonadota</taxon>
        <taxon>Hydrogenophilia</taxon>
        <taxon>Hydrogenophilales</taxon>
        <taxon>Hydrogenophilaceae</taxon>
        <taxon>Hydrogenophilus</taxon>
    </lineage>
</organism>
<proteinExistence type="predicted"/>
<feature type="transmembrane region" description="Helical" evidence="5">
    <location>
        <begin position="96"/>
        <end position="116"/>
    </location>
</feature>
<feature type="transmembrane region" description="Helical" evidence="5">
    <location>
        <begin position="328"/>
        <end position="345"/>
    </location>
</feature>